<dbReference type="AlphaFoldDB" id="O80794"/>
<name>O80794_ARATH</name>
<dbReference type="EMBL" id="AC004483">
    <property type="protein sequence ID" value="AAC26678.1"/>
    <property type="molecule type" value="Genomic_DNA"/>
</dbReference>
<feature type="compositionally biased region" description="Basic and acidic residues" evidence="1">
    <location>
        <begin position="319"/>
        <end position="372"/>
    </location>
</feature>
<reference evidence="3" key="3">
    <citation type="submission" date="2002-02" db="EMBL/GenBank/DDBJ databases">
        <authorList>
            <person name="Town C.D."/>
            <person name="Kaul S."/>
        </authorList>
    </citation>
    <scope>NUCLEOTIDE SEQUENCE</scope>
</reference>
<proteinExistence type="predicted"/>
<feature type="compositionally biased region" description="Basic and acidic residues" evidence="1">
    <location>
        <begin position="489"/>
        <end position="499"/>
    </location>
</feature>
<feature type="region of interest" description="Disordered" evidence="1">
    <location>
        <begin position="305"/>
        <end position="518"/>
    </location>
</feature>
<evidence type="ECO:0000313" key="3">
    <source>
        <dbReference type="EMBL" id="AAC26678.1"/>
    </source>
</evidence>
<organism evidence="3">
    <name type="scientific">Arabidopsis thaliana</name>
    <name type="common">Mouse-ear cress</name>
    <dbReference type="NCBI Taxonomy" id="3702"/>
    <lineage>
        <taxon>Eukaryota</taxon>
        <taxon>Viridiplantae</taxon>
        <taxon>Streptophyta</taxon>
        <taxon>Embryophyta</taxon>
        <taxon>Tracheophyta</taxon>
        <taxon>Spermatophyta</taxon>
        <taxon>Magnoliopsida</taxon>
        <taxon>eudicotyledons</taxon>
        <taxon>Gunneridae</taxon>
        <taxon>Pentapetalae</taxon>
        <taxon>rosids</taxon>
        <taxon>malvids</taxon>
        <taxon>Brassicales</taxon>
        <taxon>Brassicaceae</taxon>
        <taxon>Camelineae</taxon>
        <taxon>Arabidopsis</taxon>
    </lineage>
</organism>
<evidence type="ECO:0000259" key="2">
    <source>
        <dbReference type="Pfam" id="PF03384"/>
    </source>
</evidence>
<feature type="compositionally biased region" description="Basic and acidic residues" evidence="1">
    <location>
        <begin position="437"/>
        <end position="482"/>
    </location>
</feature>
<feature type="compositionally biased region" description="Basic residues" evidence="1">
    <location>
        <begin position="508"/>
        <end position="518"/>
    </location>
</feature>
<sequence length="518" mass="57762">MARTKNAGVPLAAEVVVSQTINDEVVVASAAEKFFLRAVADLELCKTFPWGRFAFEENVKDIFYLIKKCNEVVGPQKVFPSFVMPLEYLAFEAIPVLRKIFCEDIESADPQCSRMCKRKFKSSTMKGFPMSDVYDKLGTTKDIQSILASTPDEKLLLERIMDKECEVNDVDDLIADGWKKRLVDEERTICFEPLLNEDVAHRSFVANKALSTVVKAPRKAAVEKKGKGKAAAALTSPSDGGLTEVVNEMKNLMENGFKSMNKRMKDFCKKYEEQDKRLKLMEAAIKSIQSGIGTEDACGSKEIDDKENELEEGSDAETEIDKEVAQGDKEREVGETETQIDKEVAQGDSDKEVAESEKDKVVAESEKEKEVAESEIGVAESEKDKEVPQDDEMDGGKVAESDGEMDGEKDKEVPQDDEMDGEKEKEVAEPSEIGVPESEKDIEVADSEKEKEVPQDAKVAEPSKKRGKAHEDGDDPSKEGVKKPKVVKKLAESRTDAKPVYRSPIQTRYRRKKTKKNV</sequence>
<feature type="compositionally biased region" description="Basic and acidic residues" evidence="1">
    <location>
        <begin position="380"/>
        <end position="414"/>
    </location>
</feature>
<feature type="compositionally biased region" description="Acidic residues" evidence="1">
    <location>
        <begin position="305"/>
        <end position="318"/>
    </location>
</feature>
<dbReference type="iPTMnet" id="O80794"/>
<dbReference type="Pfam" id="PF03384">
    <property type="entry name" value="DUF287"/>
    <property type="match status" value="1"/>
</dbReference>
<accession>O80794</accession>
<dbReference type="InterPro" id="IPR005048">
    <property type="entry name" value="DUF287"/>
</dbReference>
<feature type="domain" description="DUF287" evidence="2">
    <location>
        <begin position="143"/>
        <end position="194"/>
    </location>
</feature>
<reference evidence="3" key="2">
    <citation type="submission" date="2000-03" db="EMBL/GenBank/DDBJ databases">
        <authorList>
            <person name="Rounsley S.D."/>
            <person name="Lin X."/>
            <person name="Ketchum K.A."/>
            <person name="Crosby M.L."/>
            <person name="Brandon R.C."/>
            <person name="Sykes S.M."/>
            <person name="Kaul S."/>
            <person name="Mason T.M."/>
            <person name="Kerlavage A.R."/>
            <person name="Adams M.D."/>
            <person name="Somerville C.R."/>
            <person name="Venter J.C."/>
        </authorList>
    </citation>
    <scope>NUCLEOTIDE SEQUENCE</scope>
</reference>
<dbReference type="ExpressionAtlas" id="O80794">
    <property type="expression patterns" value="baseline and differential"/>
</dbReference>
<dbReference type="PIR" id="G84488">
    <property type="entry name" value="G84488"/>
</dbReference>
<evidence type="ECO:0000256" key="1">
    <source>
        <dbReference type="SAM" id="MobiDB-lite"/>
    </source>
</evidence>
<protein>
    <submittedName>
        <fullName evidence="3">En/Spm-like transposon protein</fullName>
    </submittedName>
</protein>
<reference key="1">
    <citation type="journal article" date="1999" name="Nature">
        <title>Sequence and analysis of chromosome 2 of the plant Arabidopsis thaliana.</title>
        <authorList>
            <person name="Lin X."/>
            <person name="Kaul S."/>
            <person name="Rounsley S."/>
            <person name="Shea T.P."/>
            <person name="Benito M.I."/>
            <person name="Town C.D."/>
            <person name="Fujii C.Y."/>
            <person name="Mason T."/>
            <person name="Bowman C.L."/>
            <person name="Barnstead M."/>
            <person name="Feldblyum T.V."/>
            <person name="Buell C.R."/>
            <person name="Ketchum K.A."/>
            <person name="Lee J."/>
            <person name="Ronning C.M."/>
            <person name="Koo H.L."/>
            <person name="Moffat K.S."/>
            <person name="Cronin L.A."/>
            <person name="Shen M."/>
            <person name="Pai G."/>
            <person name="Van Aken S."/>
            <person name="Umayam L."/>
            <person name="Tallon L.J."/>
            <person name="Gill J.E."/>
            <person name="Adams M.D."/>
            <person name="Carrera A.J."/>
            <person name="Creasy T.H."/>
            <person name="Goodman H.M."/>
            <person name="Somerville C.R."/>
            <person name="Copenhaver G.P."/>
            <person name="Preuss D."/>
            <person name="Nierman W.C."/>
            <person name="White O."/>
            <person name="Eisen J.A."/>
            <person name="Salzberg S.L."/>
            <person name="Fraser C.M."/>
            <person name="Venter J.C."/>
        </authorList>
    </citation>
    <scope>NUCLEOTIDE SEQUENCE [LARGE SCALE GENOMIC DNA]</scope>
    <source>
        <strain>cv. Columbia</strain>
    </source>
</reference>